<reference evidence="2" key="1">
    <citation type="submission" date="2020-02" db="EMBL/GenBank/DDBJ databases">
        <authorList>
            <person name="Meier V. D."/>
        </authorList>
    </citation>
    <scope>NUCLEOTIDE SEQUENCE</scope>
    <source>
        <strain evidence="2">AVDCRST_MAG25</strain>
    </source>
</reference>
<feature type="region of interest" description="Disordered" evidence="1">
    <location>
        <begin position="1"/>
        <end position="31"/>
    </location>
</feature>
<feature type="compositionally biased region" description="Basic and acidic residues" evidence="1">
    <location>
        <begin position="1"/>
        <end position="11"/>
    </location>
</feature>
<evidence type="ECO:0000256" key="1">
    <source>
        <dbReference type="SAM" id="MobiDB-lite"/>
    </source>
</evidence>
<name>A0A6J4R3M5_9ACTN</name>
<dbReference type="AlphaFoldDB" id="A0A6J4R3M5"/>
<proteinExistence type="predicted"/>
<keyword evidence="2" id="KW-0808">Transferase</keyword>
<feature type="compositionally biased region" description="Basic residues" evidence="1">
    <location>
        <begin position="193"/>
        <end position="203"/>
    </location>
</feature>
<accession>A0A6J4R3M5</accession>
<feature type="non-terminal residue" evidence="2">
    <location>
        <position position="425"/>
    </location>
</feature>
<feature type="compositionally biased region" description="Basic and acidic residues" evidence="1">
    <location>
        <begin position="397"/>
        <end position="410"/>
    </location>
</feature>
<feature type="compositionally biased region" description="Basic and acidic residues" evidence="1">
    <location>
        <begin position="205"/>
        <end position="256"/>
    </location>
</feature>
<gene>
    <name evidence="2" type="ORF">AVDCRST_MAG25-398</name>
</gene>
<feature type="compositionally biased region" description="Basic residues" evidence="1">
    <location>
        <begin position="88"/>
        <end position="98"/>
    </location>
</feature>
<feature type="compositionally biased region" description="Basic and acidic residues" evidence="1">
    <location>
        <begin position="316"/>
        <end position="328"/>
    </location>
</feature>
<feature type="region of interest" description="Disordered" evidence="1">
    <location>
        <begin position="74"/>
        <end position="425"/>
    </location>
</feature>
<organism evidence="2">
    <name type="scientific">uncultured Rubrobacteraceae bacterium</name>
    <dbReference type="NCBI Taxonomy" id="349277"/>
    <lineage>
        <taxon>Bacteria</taxon>
        <taxon>Bacillati</taxon>
        <taxon>Actinomycetota</taxon>
        <taxon>Rubrobacteria</taxon>
        <taxon>Rubrobacterales</taxon>
        <taxon>Rubrobacteraceae</taxon>
        <taxon>environmental samples</taxon>
    </lineage>
</organism>
<feature type="compositionally biased region" description="Basic residues" evidence="1">
    <location>
        <begin position="411"/>
        <end position="425"/>
    </location>
</feature>
<evidence type="ECO:0000313" key="2">
    <source>
        <dbReference type="EMBL" id="CAA9457994.1"/>
    </source>
</evidence>
<dbReference type="EMBL" id="CADCVI010000031">
    <property type="protein sequence ID" value="CAA9457994.1"/>
    <property type="molecule type" value="Genomic_DNA"/>
</dbReference>
<dbReference type="EC" id="2.3.1.179" evidence="2"/>
<feature type="compositionally biased region" description="Basic and acidic residues" evidence="1">
    <location>
        <begin position="341"/>
        <end position="357"/>
    </location>
</feature>
<feature type="non-terminal residue" evidence="2">
    <location>
        <position position="1"/>
    </location>
</feature>
<keyword evidence="2" id="KW-0012">Acyltransferase</keyword>
<feature type="compositionally biased region" description="Basic and acidic residues" evidence="1">
    <location>
        <begin position="148"/>
        <end position="157"/>
    </location>
</feature>
<feature type="compositionally biased region" description="Basic and acidic residues" evidence="1">
    <location>
        <begin position="100"/>
        <end position="119"/>
    </location>
</feature>
<dbReference type="GO" id="GO:0004315">
    <property type="term" value="F:3-oxoacyl-[acyl-carrier-protein] synthase activity"/>
    <property type="evidence" value="ECO:0007669"/>
    <property type="project" value="UniProtKB-EC"/>
</dbReference>
<sequence>DRGLVQRRLGERGGQGLRLRDRRRGGDPARHRRRELLGCRAPREERHRRHHALRLHAVPVPHCWRVQGLRSRGLHVQEGSPPDGPLRPARRLRRRPGGRGRGDLRDAPEDAGARGDNHGDRHRRARDVGARVQGPEREGPEPGQPVPHHHDGPEHGRRPARHRPQGHRTDAVPGPCVRHGRGGDSRGPGAYPARRRRRRHSRGFRGPDHAAQHGRVLRDPRDQHAQRRAVEGEPSVRRGPGRVRDERGRGGRGPRERRARGAARGGADRARLGLRSLHGRLPRDGTRHRGARRRARDEARALGLGPLPRGRRARQRARDLDPHGRWPGDEGGLAFPTARGRLRDEIDDRTPLRGSRGDRRHHVRPRAQAQGPAADDKSGTTRRRLHGARLRAGRGAEGARPEGGHLELHGLRRPQHSRSVLRHRV</sequence>
<protein>
    <submittedName>
        <fullName evidence="2">3-oxoacyl-[acyl-carrier-protein] synthase, KASII</fullName>
        <ecNumber evidence="2">2.3.1.179</ecNumber>
    </submittedName>
</protein>
<feature type="compositionally biased region" description="Basic and acidic residues" evidence="1">
    <location>
        <begin position="126"/>
        <end position="140"/>
    </location>
</feature>
<feature type="compositionally biased region" description="Basic residues" evidence="1">
    <location>
        <begin position="380"/>
        <end position="392"/>
    </location>
</feature>